<keyword evidence="3" id="KW-0274">FAD</keyword>
<dbReference type="InterPro" id="IPR036318">
    <property type="entry name" value="FAD-bd_PCMH-like_sf"/>
</dbReference>
<dbReference type="FunFam" id="1.10.45.10:FF:000001">
    <property type="entry name" value="D-lactate dehydrogenase mitochondrial"/>
    <property type="match status" value="1"/>
</dbReference>
<dbReference type="Proteomes" id="UP000244677">
    <property type="component" value="Chromosome"/>
</dbReference>
<dbReference type="InterPro" id="IPR016164">
    <property type="entry name" value="FAD-linked_Oxase-like_C"/>
</dbReference>
<gene>
    <name evidence="6" type="ORF">FK004_17470</name>
</gene>
<dbReference type="SUPFAM" id="SSF55103">
    <property type="entry name" value="FAD-linked oxidases, C-terminal domain"/>
    <property type="match status" value="1"/>
</dbReference>
<keyword evidence="7" id="KW-1185">Reference proteome</keyword>
<dbReference type="InterPro" id="IPR016166">
    <property type="entry name" value="FAD-bd_PCMH"/>
</dbReference>
<dbReference type="InterPro" id="IPR016169">
    <property type="entry name" value="FAD-bd_PCMH_sub2"/>
</dbReference>
<accession>A0A2S1LTA9</accession>
<evidence type="ECO:0000256" key="1">
    <source>
        <dbReference type="ARBA" id="ARBA00001974"/>
    </source>
</evidence>
<evidence type="ECO:0000313" key="6">
    <source>
        <dbReference type="EMBL" id="AWG26891.1"/>
    </source>
</evidence>
<feature type="domain" description="FAD-binding PCMH-type" evidence="5">
    <location>
        <begin position="41"/>
        <end position="220"/>
    </location>
</feature>
<dbReference type="PANTHER" id="PTHR42934">
    <property type="entry name" value="GLYCOLATE OXIDASE SUBUNIT GLCD"/>
    <property type="match status" value="1"/>
</dbReference>
<dbReference type="GO" id="GO:0071949">
    <property type="term" value="F:FAD binding"/>
    <property type="evidence" value="ECO:0007669"/>
    <property type="project" value="InterPro"/>
</dbReference>
<dbReference type="Gene3D" id="3.30.43.10">
    <property type="entry name" value="Uridine Diphospho-n-acetylenolpyruvylglucosamine Reductase, domain 2"/>
    <property type="match status" value="1"/>
</dbReference>
<keyword evidence="4" id="KW-0560">Oxidoreductase</keyword>
<dbReference type="InterPro" id="IPR016171">
    <property type="entry name" value="Vanillyl_alc_oxidase_C-sub2"/>
</dbReference>
<dbReference type="Pfam" id="PF02913">
    <property type="entry name" value="FAD-oxidase_C"/>
    <property type="match status" value="1"/>
</dbReference>
<proteinExistence type="predicted"/>
<dbReference type="AlphaFoldDB" id="A0A2S1LTA9"/>
<dbReference type="OrthoDB" id="9767256at2"/>
<evidence type="ECO:0000256" key="4">
    <source>
        <dbReference type="ARBA" id="ARBA00023002"/>
    </source>
</evidence>
<dbReference type="RefSeq" id="WP_108738390.1">
    <property type="nucleotide sequence ID" value="NZ_CP020919.1"/>
</dbReference>
<dbReference type="Gene3D" id="1.10.45.10">
    <property type="entry name" value="Vanillyl-alcohol Oxidase, Chain A, domain 4"/>
    <property type="match status" value="1"/>
</dbReference>
<name>A0A2S1LTA9_9FLAO</name>
<sequence>MTTVNITAAVIADLENIVGQSFVFADEATRIAYGRDETEDFSFPPAVLVKPSNPKEISDILQLANRHRIPVTPIGARTGLSGGALSIHQGIGLSMERFNTIIEIDEKNLQVTVEPGVITQTLQEAVLDKNLFYPPDPSSRGSCFIGGNVAENAGGARAVKYGVTKDYVLNLEMVLPTGEIIWTGANTLKNATGYNLTQLMVGSEGTLGIITKIVMKLLPKNTHTILMLVPFHNASAACEAVSEIFRAGVVPSALEFMERDALEWALRYVDDSPMPIGDHIQAHLLIEVDGNYPEVLFAEAEKISAVVEKFDIDEILFADTEDQKNALWKLRRAAAEAVKSNSVYKEEDTVVPRYELPKLLQGIKAIGLKYGFKSVCYGHAGDGNLHVNIIKGDLTDAEWTTEIPKGIREIFELTVSLKGTLSGEHGIGLVQKNYMDIAFNTTQLHLMKGIKDLFDPNGILNPGKVLPDNIGQQS</sequence>
<organism evidence="6 7">
    <name type="scientific">Flavobacterium kingsejongi</name>
    <dbReference type="NCBI Taxonomy" id="1678728"/>
    <lineage>
        <taxon>Bacteria</taxon>
        <taxon>Pseudomonadati</taxon>
        <taxon>Bacteroidota</taxon>
        <taxon>Flavobacteriia</taxon>
        <taxon>Flavobacteriales</taxon>
        <taxon>Flavobacteriaceae</taxon>
        <taxon>Flavobacterium</taxon>
    </lineage>
</organism>
<evidence type="ECO:0000256" key="3">
    <source>
        <dbReference type="ARBA" id="ARBA00022827"/>
    </source>
</evidence>
<dbReference type="Gene3D" id="3.30.70.2740">
    <property type="match status" value="1"/>
</dbReference>
<dbReference type="InterPro" id="IPR051914">
    <property type="entry name" value="FAD-linked_OxidoTrans_Type4"/>
</dbReference>
<reference evidence="6 7" key="1">
    <citation type="submission" date="2017-04" db="EMBL/GenBank/DDBJ databases">
        <title>Complete genome sequence of Flavobacterium kingsejong AJ004.</title>
        <authorList>
            <person name="Lee P.C."/>
        </authorList>
    </citation>
    <scope>NUCLEOTIDE SEQUENCE [LARGE SCALE GENOMIC DNA]</scope>
    <source>
        <strain evidence="6 7">AJ004</strain>
    </source>
</reference>
<dbReference type="InterPro" id="IPR006094">
    <property type="entry name" value="Oxid_FAD_bind_N"/>
</dbReference>
<comment type="cofactor">
    <cofactor evidence="1">
        <name>FAD</name>
        <dbReference type="ChEBI" id="CHEBI:57692"/>
    </cofactor>
</comment>
<dbReference type="InterPro" id="IPR004113">
    <property type="entry name" value="FAD-bd_oxidored_4_C"/>
</dbReference>
<dbReference type="Gene3D" id="3.30.465.10">
    <property type="match status" value="1"/>
</dbReference>
<dbReference type="EMBL" id="CP020919">
    <property type="protein sequence ID" value="AWG26891.1"/>
    <property type="molecule type" value="Genomic_DNA"/>
</dbReference>
<protein>
    <submittedName>
        <fullName evidence="6">FAD-binding oxidoreductase</fullName>
    </submittedName>
</protein>
<dbReference type="GO" id="GO:0016491">
    <property type="term" value="F:oxidoreductase activity"/>
    <property type="evidence" value="ECO:0007669"/>
    <property type="project" value="UniProtKB-KW"/>
</dbReference>
<evidence type="ECO:0000256" key="2">
    <source>
        <dbReference type="ARBA" id="ARBA00022630"/>
    </source>
</evidence>
<evidence type="ECO:0000259" key="5">
    <source>
        <dbReference type="PROSITE" id="PS51387"/>
    </source>
</evidence>
<keyword evidence="2" id="KW-0285">Flavoprotein</keyword>
<dbReference type="PANTHER" id="PTHR42934:SF2">
    <property type="entry name" value="GLYCOLATE OXIDASE SUBUNIT GLCD"/>
    <property type="match status" value="1"/>
</dbReference>
<dbReference type="Gene3D" id="3.30.70.2190">
    <property type="match status" value="1"/>
</dbReference>
<dbReference type="InterPro" id="IPR016167">
    <property type="entry name" value="FAD-bd_PCMH_sub1"/>
</dbReference>
<dbReference type="SUPFAM" id="SSF56176">
    <property type="entry name" value="FAD-binding/transporter-associated domain-like"/>
    <property type="match status" value="1"/>
</dbReference>
<evidence type="ECO:0000313" key="7">
    <source>
        <dbReference type="Proteomes" id="UP000244677"/>
    </source>
</evidence>
<dbReference type="Pfam" id="PF01565">
    <property type="entry name" value="FAD_binding_4"/>
    <property type="match status" value="1"/>
</dbReference>
<dbReference type="PROSITE" id="PS51387">
    <property type="entry name" value="FAD_PCMH"/>
    <property type="match status" value="1"/>
</dbReference>
<dbReference type="KEGG" id="fki:FK004_17470"/>